<proteinExistence type="predicted"/>
<evidence type="ECO:0000313" key="2">
    <source>
        <dbReference type="EMBL" id="CAF5001376.1"/>
    </source>
</evidence>
<sequence length="32" mass="3769">MDDNNSFQTLTHYSLQVFQLCRLLWGPIETPT</sequence>
<feature type="non-terminal residue" evidence="1">
    <location>
        <position position="32"/>
    </location>
</feature>
<reference evidence="1" key="1">
    <citation type="submission" date="2021-02" db="EMBL/GenBank/DDBJ databases">
        <authorList>
            <person name="Nowell W R."/>
        </authorList>
    </citation>
    <scope>NUCLEOTIDE SEQUENCE</scope>
</reference>
<gene>
    <name evidence="1" type="ORF">UJA718_LOCUS50191</name>
    <name evidence="2" type="ORF">UJA718_LOCUS50231</name>
</gene>
<keyword evidence="3" id="KW-1185">Reference proteome</keyword>
<evidence type="ECO:0000313" key="1">
    <source>
        <dbReference type="EMBL" id="CAF4999590.1"/>
    </source>
</evidence>
<evidence type="ECO:0000313" key="3">
    <source>
        <dbReference type="Proteomes" id="UP000663873"/>
    </source>
</evidence>
<accession>A0A822AC49</accession>
<dbReference type="EMBL" id="CAJOBP010110026">
    <property type="protein sequence ID" value="CAF4999590.1"/>
    <property type="molecule type" value="Genomic_DNA"/>
</dbReference>
<name>A0A822AC49_9BILA</name>
<dbReference type="EMBL" id="CAJOBP010110670">
    <property type="protein sequence ID" value="CAF5001376.1"/>
    <property type="molecule type" value="Genomic_DNA"/>
</dbReference>
<dbReference type="AlphaFoldDB" id="A0A822AC49"/>
<protein>
    <submittedName>
        <fullName evidence="1">Uncharacterized protein</fullName>
    </submittedName>
</protein>
<organism evidence="1 3">
    <name type="scientific">Rotaria socialis</name>
    <dbReference type="NCBI Taxonomy" id="392032"/>
    <lineage>
        <taxon>Eukaryota</taxon>
        <taxon>Metazoa</taxon>
        <taxon>Spiralia</taxon>
        <taxon>Gnathifera</taxon>
        <taxon>Rotifera</taxon>
        <taxon>Eurotatoria</taxon>
        <taxon>Bdelloidea</taxon>
        <taxon>Philodinida</taxon>
        <taxon>Philodinidae</taxon>
        <taxon>Rotaria</taxon>
    </lineage>
</organism>
<comment type="caution">
    <text evidence="1">The sequence shown here is derived from an EMBL/GenBank/DDBJ whole genome shotgun (WGS) entry which is preliminary data.</text>
</comment>
<dbReference type="Proteomes" id="UP000663873">
    <property type="component" value="Unassembled WGS sequence"/>
</dbReference>